<dbReference type="AlphaFoldDB" id="W6YBZ5"/>
<evidence type="ECO:0000313" key="3">
    <source>
        <dbReference type="EMBL" id="EUC37072.1"/>
    </source>
</evidence>
<evidence type="ECO:0000256" key="2">
    <source>
        <dbReference type="SAM" id="MobiDB-lite"/>
    </source>
</evidence>
<accession>W6YBZ5</accession>
<gene>
    <name evidence="3" type="ORF">COCCADRAFT_23328</name>
</gene>
<keyword evidence="4" id="KW-1185">Reference proteome</keyword>
<name>W6YBZ5_COCC2</name>
<dbReference type="eggNOG" id="ENOG502SQZW">
    <property type="taxonomic scope" value="Eukaryota"/>
</dbReference>
<organism evidence="3 4">
    <name type="scientific">Cochliobolus carbonum (strain 26-R-13)</name>
    <name type="common">Maize leaf spot fungus</name>
    <name type="synonym">Bipolaris zeicola</name>
    <dbReference type="NCBI Taxonomy" id="930089"/>
    <lineage>
        <taxon>Eukaryota</taxon>
        <taxon>Fungi</taxon>
        <taxon>Dikarya</taxon>
        <taxon>Ascomycota</taxon>
        <taxon>Pezizomycotina</taxon>
        <taxon>Dothideomycetes</taxon>
        <taxon>Pleosporomycetidae</taxon>
        <taxon>Pleosporales</taxon>
        <taxon>Pleosporineae</taxon>
        <taxon>Pleosporaceae</taxon>
        <taxon>Bipolaris</taxon>
    </lineage>
</organism>
<dbReference type="OrthoDB" id="3200163at2759"/>
<keyword evidence="1" id="KW-0175">Coiled coil</keyword>
<dbReference type="GeneID" id="19145389"/>
<dbReference type="EMBL" id="KI964555">
    <property type="protein sequence ID" value="EUC37072.1"/>
    <property type="molecule type" value="Genomic_DNA"/>
</dbReference>
<evidence type="ECO:0000256" key="1">
    <source>
        <dbReference type="SAM" id="Coils"/>
    </source>
</evidence>
<proteinExistence type="predicted"/>
<dbReference type="RefSeq" id="XP_007708640.1">
    <property type="nucleotide sequence ID" value="XM_007710450.1"/>
</dbReference>
<reference evidence="3 4" key="1">
    <citation type="journal article" date="2013" name="PLoS Genet.">
        <title>Comparative genome structure, secondary metabolite, and effector coding capacity across Cochliobolus pathogens.</title>
        <authorList>
            <person name="Condon B.J."/>
            <person name="Leng Y."/>
            <person name="Wu D."/>
            <person name="Bushley K.E."/>
            <person name="Ohm R.A."/>
            <person name="Otillar R."/>
            <person name="Martin J."/>
            <person name="Schackwitz W."/>
            <person name="Grimwood J."/>
            <person name="MohdZainudin N."/>
            <person name="Xue C."/>
            <person name="Wang R."/>
            <person name="Manning V.A."/>
            <person name="Dhillon B."/>
            <person name="Tu Z.J."/>
            <person name="Steffenson B.J."/>
            <person name="Salamov A."/>
            <person name="Sun H."/>
            <person name="Lowry S."/>
            <person name="LaButti K."/>
            <person name="Han J."/>
            <person name="Copeland A."/>
            <person name="Lindquist E."/>
            <person name="Barry K."/>
            <person name="Schmutz J."/>
            <person name="Baker S.E."/>
            <person name="Ciuffetti L.M."/>
            <person name="Grigoriev I.V."/>
            <person name="Zhong S."/>
            <person name="Turgeon B.G."/>
        </authorList>
    </citation>
    <scope>NUCLEOTIDE SEQUENCE [LARGE SCALE GENOMIC DNA]</scope>
    <source>
        <strain evidence="3 4">26-R-13</strain>
    </source>
</reference>
<feature type="region of interest" description="Disordered" evidence="2">
    <location>
        <begin position="473"/>
        <end position="494"/>
    </location>
</feature>
<feature type="coiled-coil region" evidence="1">
    <location>
        <begin position="27"/>
        <end position="71"/>
    </location>
</feature>
<protein>
    <recommendedName>
        <fullName evidence="5">Fungal N-terminal domain-containing protein</fullName>
    </recommendedName>
</protein>
<evidence type="ECO:0000313" key="4">
    <source>
        <dbReference type="Proteomes" id="UP000053841"/>
    </source>
</evidence>
<dbReference type="Proteomes" id="UP000053841">
    <property type="component" value="Unassembled WGS sequence"/>
</dbReference>
<sequence>MEALSCVASGMAVASLSIQLIDSIVIIKTFIRNVRDAQQELERLVDLLERLEALLEDVRALTERQTSLQAENFPMPSMTIFKCLKSCEKILEPFHAMVDKYTPATSKAGTRMNKLKTGLRFSLKAKDVKDFEKRIEREIGFLNASLGANCGAILMQLGPVLLKNQNNNEATCPSYMEIPIPDSKSAIVSSKEDMTSLSTTRTTRASSSVVPVHWSLRRLGVHRRKIVRRMPGNLEQRSSGSEYDHEPIVSEDYETTLLWSVLGYGLTWIQRRSFGVMLPSLSTFPVVDEFPSDIDSAMENGGIQEFQDLLHRGVIHPFSRDCSGNSLLHLGGGSLLKSLFRLCLRSETSFEVGGDFLEWLSNSGVNVEQFVSNQIANLGSKALLKSLLHHNDRRVVFRALETGEWELGFEWELDEEACGYLLVSEYQSLTVEARYGRGWPFFDFNDGWWPQRYKEWEAKRNVHFQRRMAAKARKERTQSGQKIPRSKMPGAWIY</sequence>
<dbReference type="KEGG" id="bze:COCCADRAFT_23328"/>
<evidence type="ECO:0008006" key="5">
    <source>
        <dbReference type="Google" id="ProtNLM"/>
    </source>
</evidence>
<dbReference type="HOGENOM" id="CLU_027897_0_0_1"/>